<feature type="binding site" evidence="8">
    <location>
        <position position="43"/>
    </location>
    <ligand>
        <name>Fe cation</name>
        <dbReference type="ChEBI" id="CHEBI:24875"/>
        <label>1</label>
    </ligand>
</feature>
<keyword evidence="3 8" id="KW-0479">Metal-binding</keyword>
<dbReference type="EC" id="1.16.3.1" evidence="9"/>
<feature type="domain" description="Ferritin-like diiron" evidence="11">
    <location>
        <begin position="26"/>
        <end position="218"/>
    </location>
</feature>
<dbReference type="GO" id="GO:0005737">
    <property type="term" value="C:cytoplasm"/>
    <property type="evidence" value="ECO:0007669"/>
    <property type="project" value="TreeGrafter"/>
</dbReference>
<feature type="binding site" evidence="8">
    <location>
        <position position="81"/>
    </location>
    <ligand>
        <name>Fe cation</name>
        <dbReference type="ChEBI" id="CHEBI:24875"/>
        <label>1</label>
    </ligand>
</feature>
<evidence type="ECO:0000256" key="4">
    <source>
        <dbReference type="ARBA" id="ARBA00023002"/>
    </source>
</evidence>
<dbReference type="SUPFAM" id="SSF47240">
    <property type="entry name" value="Ferritin-like"/>
    <property type="match status" value="1"/>
</dbReference>
<keyword evidence="2 9" id="KW-0409">Iron storage</keyword>
<dbReference type="InterPro" id="IPR009040">
    <property type="entry name" value="Ferritin-like_diiron"/>
</dbReference>
<dbReference type="InterPro" id="IPR008331">
    <property type="entry name" value="Ferritin_DPS_dom"/>
</dbReference>
<evidence type="ECO:0000256" key="9">
    <source>
        <dbReference type="RuleBase" id="RU361145"/>
    </source>
</evidence>
<dbReference type="Pfam" id="PF00210">
    <property type="entry name" value="Ferritin"/>
    <property type="match status" value="2"/>
</dbReference>
<evidence type="ECO:0000256" key="6">
    <source>
        <dbReference type="ARBA" id="ARBA00025111"/>
    </source>
</evidence>
<dbReference type="PROSITE" id="PS50905">
    <property type="entry name" value="FERRITIN_LIKE"/>
    <property type="match status" value="1"/>
</dbReference>
<dbReference type="InterPro" id="IPR009078">
    <property type="entry name" value="Ferritin-like_SF"/>
</dbReference>
<evidence type="ECO:0000256" key="2">
    <source>
        <dbReference type="ARBA" id="ARBA00022434"/>
    </source>
</evidence>
<dbReference type="PANTHER" id="PTHR11431:SF75">
    <property type="entry name" value="FERRITIN"/>
    <property type="match status" value="1"/>
</dbReference>
<organism evidence="12">
    <name type="scientific">Ruditapes decussatus</name>
    <dbReference type="NCBI Taxonomy" id="104385"/>
    <lineage>
        <taxon>Eukaryota</taxon>
        <taxon>Metazoa</taxon>
        <taxon>Spiralia</taxon>
        <taxon>Lophotrochozoa</taxon>
        <taxon>Mollusca</taxon>
        <taxon>Bivalvia</taxon>
        <taxon>Autobranchia</taxon>
        <taxon>Heteroconchia</taxon>
        <taxon>Euheterodonta</taxon>
        <taxon>Imparidentia</taxon>
        <taxon>Neoheterodontei</taxon>
        <taxon>Venerida</taxon>
        <taxon>Veneroidea</taxon>
        <taxon>Veneridae</taxon>
        <taxon>Ruditapes</taxon>
    </lineage>
</organism>
<comment type="function">
    <text evidence="6">Stores iron in a soluble, non-toxic, readily available form. Important for iron homeostasis. Has ferroxidase activity. Iron is taken up in the ferrous form and deposited as ferric hydroxides after oxidation.</text>
</comment>
<evidence type="ECO:0000256" key="10">
    <source>
        <dbReference type="SAM" id="SignalP"/>
    </source>
</evidence>
<evidence type="ECO:0000313" key="12">
    <source>
        <dbReference type="EMBL" id="AFX93746.1"/>
    </source>
</evidence>
<dbReference type="GO" id="GO:0006826">
    <property type="term" value="P:iron ion transport"/>
    <property type="evidence" value="ECO:0007669"/>
    <property type="project" value="InterPro"/>
</dbReference>
<dbReference type="GO" id="GO:0004322">
    <property type="term" value="F:ferroxidase activity"/>
    <property type="evidence" value="ECO:0007669"/>
    <property type="project" value="UniProtKB-EC"/>
</dbReference>
<dbReference type="EMBL" id="JX426100">
    <property type="protein sequence ID" value="AFX93746.1"/>
    <property type="molecule type" value="mRNA"/>
</dbReference>
<evidence type="ECO:0000256" key="8">
    <source>
        <dbReference type="PIRSR" id="PIRSR601519-1"/>
    </source>
</evidence>
<feature type="binding site" evidence="8">
    <location>
        <position position="166"/>
    </location>
    <ligand>
        <name>Fe cation</name>
        <dbReference type="ChEBI" id="CHEBI:24875"/>
        <label>1</label>
    </ligand>
</feature>
<keyword evidence="5 8" id="KW-0408">Iron</keyword>
<feature type="signal peptide" evidence="10">
    <location>
        <begin position="1"/>
        <end position="16"/>
    </location>
</feature>
<comment type="function">
    <text evidence="9">Stores iron in a soluble, non-toxic, readily available form. Important for iron homeostasis. Iron is taken up in the ferrous form and deposited as ferric hydroxides after oxidation.</text>
</comment>
<dbReference type="InterPro" id="IPR012347">
    <property type="entry name" value="Ferritin-like"/>
</dbReference>
<dbReference type="GO" id="GO:0006879">
    <property type="term" value="P:intracellular iron ion homeostasis"/>
    <property type="evidence" value="ECO:0007669"/>
    <property type="project" value="UniProtKB-KW"/>
</dbReference>
<name>A0A067XI00_9BIVA</name>
<dbReference type="GO" id="GO:0008198">
    <property type="term" value="F:ferrous iron binding"/>
    <property type="evidence" value="ECO:0007669"/>
    <property type="project" value="TreeGrafter"/>
</dbReference>
<dbReference type="GO" id="GO:0008199">
    <property type="term" value="F:ferric iron binding"/>
    <property type="evidence" value="ECO:0007669"/>
    <property type="project" value="InterPro"/>
</dbReference>
<accession>A0A067XI00</accession>
<comment type="catalytic activity">
    <reaction evidence="7 9">
        <text>4 Fe(2+) + O2 + 4 H(+) = 4 Fe(3+) + 2 H2O</text>
        <dbReference type="Rhea" id="RHEA:11148"/>
        <dbReference type="ChEBI" id="CHEBI:15377"/>
        <dbReference type="ChEBI" id="CHEBI:15378"/>
        <dbReference type="ChEBI" id="CHEBI:15379"/>
        <dbReference type="ChEBI" id="CHEBI:29033"/>
        <dbReference type="ChEBI" id="CHEBI:29034"/>
        <dbReference type="EC" id="1.16.3.1"/>
    </reaction>
</comment>
<keyword evidence="4 9" id="KW-0560">Oxidoreductase</keyword>
<keyword evidence="10" id="KW-0732">Signal</keyword>
<protein>
    <recommendedName>
        <fullName evidence="9">Ferritin</fullName>
        <ecNumber evidence="9">1.16.3.1</ecNumber>
    </recommendedName>
</protein>
<feature type="chain" id="PRO_5001647907" description="Ferritin" evidence="10">
    <location>
        <begin position="17"/>
        <end position="232"/>
    </location>
</feature>
<dbReference type="CDD" id="cd01056">
    <property type="entry name" value="Euk_Ferritin"/>
    <property type="match status" value="1"/>
</dbReference>
<evidence type="ECO:0000259" key="11">
    <source>
        <dbReference type="PROSITE" id="PS50905"/>
    </source>
</evidence>
<feature type="binding site" evidence="8">
    <location>
        <position position="200"/>
    </location>
    <ligand>
        <name>Fe cation</name>
        <dbReference type="ChEBI" id="CHEBI:24875"/>
        <label>1</label>
    </ligand>
</feature>
<evidence type="ECO:0000256" key="7">
    <source>
        <dbReference type="ARBA" id="ARBA00047990"/>
    </source>
</evidence>
<evidence type="ECO:0000256" key="1">
    <source>
        <dbReference type="ARBA" id="ARBA00007513"/>
    </source>
</evidence>
<dbReference type="Gene3D" id="1.20.1260.10">
    <property type="match status" value="1"/>
</dbReference>
<dbReference type="InterPro" id="IPR001519">
    <property type="entry name" value="Ferritin"/>
</dbReference>
<sequence length="232" mass="26519">MLKFALVSALLGLCLATVQNVERVVQNYDDEVNNKIVQQIQYELKASYMYQAYSHYFGRADVALPGFAKWFEKASLEERQHATGLIEYINKRGGTVSLSILNFNNMCTTVSTELAKMKEFERSLTCICIFMSTQKEGPPSDNKPSCPERSTWQNGLWAMQDTLILERFVNNELLNLHKLAGVKKDPHLSHILEHDYLDEQVNSISQVANYIRQLERVGDDGLGEYLFDRNLA</sequence>
<feature type="binding site" evidence="8">
    <location>
        <position position="78"/>
    </location>
    <ligand>
        <name>Fe cation</name>
        <dbReference type="ChEBI" id="CHEBI:24875"/>
        <label>1</label>
    </ligand>
</feature>
<dbReference type="AlphaFoldDB" id="A0A067XI00"/>
<dbReference type="PANTHER" id="PTHR11431">
    <property type="entry name" value="FERRITIN"/>
    <property type="match status" value="1"/>
</dbReference>
<proteinExistence type="evidence at transcript level"/>
<evidence type="ECO:0000256" key="5">
    <source>
        <dbReference type="ARBA" id="ARBA00023004"/>
    </source>
</evidence>
<evidence type="ECO:0000256" key="3">
    <source>
        <dbReference type="ARBA" id="ARBA00022723"/>
    </source>
</evidence>
<reference evidence="12" key="1">
    <citation type="submission" date="2012-07" db="EMBL/GenBank/DDBJ databases">
        <title>Identification and characterization of four different ferritins in clam Ruditapes decussatus.</title>
        <authorList>
            <person name="Simao M.F."/>
            <person name="Leite R.B."/>
            <person name="Cancela M.L."/>
        </authorList>
    </citation>
    <scope>NUCLEOTIDE SEQUENCE</scope>
</reference>
<comment type="similarity">
    <text evidence="1 9">Belongs to the ferritin family.</text>
</comment>